<feature type="coiled-coil region" evidence="1">
    <location>
        <begin position="1042"/>
        <end position="1090"/>
    </location>
</feature>
<feature type="coiled-coil region" evidence="1">
    <location>
        <begin position="1514"/>
        <end position="1541"/>
    </location>
</feature>
<evidence type="ECO:0000313" key="4">
    <source>
        <dbReference type="Proteomes" id="UP000038009"/>
    </source>
</evidence>
<organism evidence="3 4">
    <name type="scientific">Leptomonas seymouri</name>
    <dbReference type="NCBI Taxonomy" id="5684"/>
    <lineage>
        <taxon>Eukaryota</taxon>
        <taxon>Discoba</taxon>
        <taxon>Euglenozoa</taxon>
        <taxon>Kinetoplastea</taxon>
        <taxon>Metakinetoplastina</taxon>
        <taxon>Trypanosomatida</taxon>
        <taxon>Trypanosomatidae</taxon>
        <taxon>Leishmaniinae</taxon>
        <taxon>Leptomonas</taxon>
    </lineage>
</organism>
<feature type="coiled-coil region" evidence="1">
    <location>
        <begin position="1358"/>
        <end position="1385"/>
    </location>
</feature>
<gene>
    <name evidence="3" type="ORF">ABL78_6586</name>
</gene>
<dbReference type="OMA" id="LKVWTAS"/>
<feature type="coiled-coil region" evidence="1">
    <location>
        <begin position="218"/>
        <end position="245"/>
    </location>
</feature>
<dbReference type="GO" id="GO:0000793">
    <property type="term" value="C:condensed chromosome"/>
    <property type="evidence" value="ECO:0007669"/>
    <property type="project" value="TreeGrafter"/>
</dbReference>
<comment type="caution">
    <text evidence="3">The sequence shown here is derived from an EMBL/GenBank/DDBJ whole genome shotgun (WGS) entry which is preliminary data.</text>
</comment>
<feature type="coiled-coil region" evidence="1">
    <location>
        <begin position="421"/>
        <end position="448"/>
    </location>
</feature>
<feature type="coiled-coil region" evidence="1">
    <location>
        <begin position="761"/>
        <end position="788"/>
    </location>
</feature>
<dbReference type="GO" id="GO:0007076">
    <property type="term" value="P:mitotic chromosome condensation"/>
    <property type="evidence" value="ECO:0007669"/>
    <property type="project" value="TreeGrafter"/>
</dbReference>
<keyword evidence="4" id="KW-1185">Reference proteome</keyword>
<dbReference type="GO" id="GO:0000785">
    <property type="term" value="C:chromatin"/>
    <property type="evidence" value="ECO:0007669"/>
    <property type="project" value="TreeGrafter"/>
</dbReference>
<evidence type="ECO:0000313" key="3">
    <source>
        <dbReference type="EMBL" id="KPI84357.1"/>
    </source>
</evidence>
<dbReference type="GO" id="GO:0000796">
    <property type="term" value="C:condensin complex"/>
    <property type="evidence" value="ECO:0007669"/>
    <property type="project" value="TreeGrafter"/>
</dbReference>
<proteinExistence type="predicted"/>
<feature type="coiled-coil region" evidence="1">
    <location>
        <begin position="78"/>
        <end position="111"/>
    </location>
</feature>
<reference evidence="3 4" key="1">
    <citation type="journal article" date="2015" name="PLoS Pathog.">
        <title>Leptomonas seymouri: Adaptations to the Dixenous Life Cycle Analyzed by Genome Sequencing, Transcriptome Profiling and Co-infection with Leishmania donovani.</title>
        <authorList>
            <person name="Kraeva N."/>
            <person name="Butenko A."/>
            <person name="Hlavacova J."/>
            <person name="Kostygov A."/>
            <person name="Myskova J."/>
            <person name="Grybchuk D."/>
            <person name="Lestinova T."/>
            <person name="Votypka J."/>
            <person name="Volf P."/>
            <person name="Opperdoes F."/>
            <person name="Flegontov P."/>
            <person name="Lukes J."/>
            <person name="Yurchenko V."/>
        </authorList>
    </citation>
    <scope>NUCLEOTIDE SEQUENCE [LARGE SCALE GENOMIC DNA]</scope>
    <source>
        <strain evidence="3 4">ATCC 30220</strain>
    </source>
</reference>
<feature type="region of interest" description="Disordered" evidence="2">
    <location>
        <begin position="1598"/>
        <end position="1639"/>
    </location>
</feature>
<dbReference type="EMBL" id="LJSK01000266">
    <property type="protein sequence ID" value="KPI84357.1"/>
    <property type="molecule type" value="Genomic_DNA"/>
</dbReference>
<dbReference type="PANTHER" id="PTHR43941">
    <property type="entry name" value="STRUCTURAL MAINTENANCE OF CHROMOSOMES PROTEIN 2"/>
    <property type="match status" value="1"/>
</dbReference>
<feature type="compositionally biased region" description="Polar residues" evidence="2">
    <location>
        <begin position="1598"/>
        <end position="1619"/>
    </location>
</feature>
<dbReference type="OrthoDB" id="273749at2759"/>
<dbReference type="GO" id="GO:0003682">
    <property type="term" value="F:chromatin binding"/>
    <property type="evidence" value="ECO:0007669"/>
    <property type="project" value="TreeGrafter"/>
</dbReference>
<dbReference type="VEuPathDB" id="TriTrypDB:Lsey_0266_0030"/>
<accession>A0A0N0P432</accession>
<evidence type="ECO:0000256" key="2">
    <source>
        <dbReference type="SAM" id="MobiDB-lite"/>
    </source>
</evidence>
<protein>
    <submittedName>
        <fullName evidence="3">Uncharacterized protein</fullName>
    </submittedName>
</protein>
<feature type="compositionally biased region" description="Polar residues" evidence="2">
    <location>
        <begin position="1564"/>
        <end position="1578"/>
    </location>
</feature>
<feature type="coiled-coil region" evidence="1">
    <location>
        <begin position="517"/>
        <end position="551"/>
    </location>
</feature>
<feature type="region of interest" description="Disordered" evidence="2">
    <location>
        <begin position="1543"/>
        <end position="1584"/>
    </location>
</feature>
<dbReference type="PANTHER" id="PTHR43941:SF1">
    <property type="entry name" value="STRUCTURAL MAINTENANCE OF CHROMOSOMES PROTEIN 2"/>
    <property type="match status" value="1"/>
</dbReference>
<feature type="coiled-coil region" evidence="1">
    <location>
        <begin position="1409"/>
        <end position="1461"/>
    </location>
</feature>
<evidence type="ECO:0000256" key="1">
    <source>
        <dbReference type="SAM" id="Coils"/>
    </source>
</evidence>
<keyword evidence="1" id="KW-0175">Coiled coil</keyword>
<dbReference type="Proteomes" id="UP000038009">
    <property type="component" value="Unassembled WGS sequence"/>
</dbReference>
<sequence length="1733" mass="194457">MEGLAKSVQQAQAAVLGVQDDLALLRRQLEDDGAAAPADGNEPAANPYYVELHSSIHQKQEAAAQLLQSSAHLFYEQFGALEEKAARLENVHQKEKELQAAKKSMQRYFDAHARELEEVNDTHDGVLRLELEKQLHLQQGAVALRLSQRHQQLAHHVLLVWMKKAMIRNLTREYMARQSSTRHAYQEAACEALAQQRQAISQSRVFHTWRSRLHGRQLRQLEGVAVESEKRAQFFRQELATAQQALHERLGAALELRQDISIECPAKAKAGMTNAATVSNAAGEHEEEMQRMRMALEEMTLEFSERTGTYIRQQEHLERLFRSKEQKLCETVVGLQANLSAAQQAHQTHLAQQRHFFDQVNAYWQEQHREWQAAMQRKETLAHYSLLGLVGRLRHRHRALQAESAKLANEVGSLAPLSERCVWLENELATARQLLQKAKDKSRMSEQRASKAHLVSELLTDRLLRANNAALRANCFAQWMQGSRSSALQKSRSETYELRLALQKQRQQLLIQQQERTARHQSEVAALEGNLEQLRRTNVRLQSELDAAARAQQDRDRAVCDGAVKNGELSAALLREKMERRGLHEKWWCSRAENVVLSESQARCAVEAQEFQWWSALQQRERAVLKVWTASLQFDAAQLTAVCAGWEAHCDSLKTEHERCRRHSASQSAGALERTVLHLQTCVRWAAWRAWAQERRTVRTLEAQAAESRRELTERHRSELARLHARHDSALHAQQQELTLEKSQLQSIHQERSEVQRRVHAQEQSQLIERHQRQLGELQTAHREATWEHEDTVRRMQGQMEHLGAVVVEYCANATFSRWRSWAMLRRAQRDGWQRRGFLLRVQEWHATTARSTEGALLEKQRLFASFTAQAAEEFHATARSLTQRFSQERERYDASLRKVELAKDAAVQEAAHVRGELQHTRSLYKEEMAYCEEVQQSVLAERRDHRAALSLAARWSAWREACHRTWWEQQLAVGLVFEDAVTEMLRSACIDTQSLQETYVDCVKEREATRRSLHIAIAERAQLEEAHIKLAQCHEALEKSHAEASKEVSLLTDALSALKEKHASLQSELDSATAEKQVAEAAHAALTREHGAILGEFERISAEAGKVQSDFSDYVKMHEVQRADAALQASPPASPSVTSLANGASADDVLEVSALDAEEQKQKPEETHWALSAAPTDAVEDSCASAAAAVGSLLQAFPGDVACRLQELEAYTASSAGLLSEAAQDHLGRLLHKPFVLDTHASPAPSPWTAGAASISPGTVDPSDAVRMVCHMLETLRRAALRWSEAQAQRCSLPITALGSAYAPSPAAPLRSSSGSLVEAAQQQAKEKQLYEQLLGHLRVEAADTVEKHTRDIQLMRQNYTSEIEELKGHLKLLEDELEYTRQATQSAVSDAVARQAELLTIEHDQALRSAKKKLTRLATEKALLEERLAAKECDCESRLRQERDAVARLQERLGEVEAASAGSGEGEQHWMGSGAPESPAVHFRWETYVSCSADLFAMQCAKKAEWFVGCAMELLNQEREEWESEVLHLRERVASLLESVPSTPPLRCTERHTEAPAASLEYETSTQIDESQQHQGHQGKKPEQTVLGDTLVDASSQALTLSPSPQRSTATRVSKSAISAHLSVSPHHPTGRSTPARAASTGLTFQHSGASAVRDVLLCSSAGTSPTRCHSPSLDSLDLSQSLLRYSMMLSDQRTRNTERLERANALVSEVDDLLSRGVELTHLAGTQGCG</sequence>
<name>A0A0N0P432_LEPSE</name>